<organism evidence="1">
    <name type="scientific">mine drainage metagenome</name>
    <dbReference type="NCBI Taxonomy" id="410659"/>
    <lineage>
        <taxon>unclassified sequences</taxon>
        <taxon>metagenomes</taxon>
        <taxon>ecological metagenomes</taxon>
    </lineage>
</organism>
<proteinExistence type="predicted"/>
<dbReference type="AlphaFoldDB" id="A0A1J5PH67"/>
<reference evidence="1" key="1">
    <citation type="submission" date="2016-10" db="EMBL/GenBank/DDBJ databases">
        <title>Sequence of Gallionella enrichment culture.</title>
        <authorList>
            <person name="Poehlein A."/>
            <person name="Muehling M."/>
            <person name="Daniel R."/>
        </authorList>
    </citation>
    <scope>NUCLEOTIDE SEQUENCE</scope>
</reference>
<protein>
    <submittedName>
        <fullName evidence="1">Uncharacterized protein</fullName>
    </submittedName>
</protein>
<accession>A0A1J5PH67</accession>
<gene>
    <name evidence="1" type="ORF">GALL_538280</name>
</gene>
<dbReference type="EMBL" id="MLJW01007971">
    <property type="protein sequence ID" value="OIQ64619.1"/>
    <property type="molecule type" value="Genomic_DNA"/>
</dbReference>
<evidence type="ECO:0000313" key="1">
    <source>
        <dbReference type="EMBL" id="OIQ64619.1"/>
    </source>
</evidence>
<name>A0A1J5PH67_9ZZZZ</name>
<sequence>MLDVEVTPTVNDPRCALAPDPLSHSVPAATSADPAAVRLAPLPIVSRPFALTLLDSVPMVSEPAVVSAAPVTVTVPLLIAMAPAASVAPVPRSRESAAVVPTVSNPPTS</sequence>
<comment type="caution">
    <text evidence="1">The sequence shown here is derived from an EMBL/GenBank/DDBJ whole genome shotgun (WGS) entry which is preliminary data.</text>
</comment>